<evidence type="ECO:0000256" key="1">
    <source>
        <dbReference type="SAM" id="MobiDB-lite"/>
    </source>
</evidence>
<dbReference type="Proteomes" id="UP000813444">
    <property type="component" value="Unassembled WGS sequence"/>
</dbReference>
<dbReference type="EMBL" id="JAGPNK010000001">
    <property type="protein sequence ID" value="KAH7329674.1"/>
    <property type="molecule type" value="Genomic_DNA"/>
</dbReference>
<name>A0A8K0T3B6_9HYPO</name>
<proteinExistence type="predicted"/>
<accession>A0A8K0T3B6</accession>
<gene>
    <name evidence="2" type="ORF">B0I35DRAFT_420645</name>
</gene>
<organism evidence="2 3">
    <name type="scientific">Stachybotrys elegans</name>
    <dbReference type="NCBI Taxonomy" id="80388"/>
    <lineage>
        <taxon>Eukaryota</taxon>
        <taxon>Fungi</taxon>
        <taxon>Dikarya</taxon>
        <taxon>Ascomycota</taxon>
        <taxon>Pezizomycotina</taxon>
        <taxon>Sordariomycetes</taxon>
        <taxon>Hypocreomycetidae</taxon>
        <taxon>Hypocreales</taxon>
        <taxon>Stachybotryaceae</taxon>
        <taxon>Stachybotrys</taxon>
    </lineage>
</organism>
<feature type="compositionally biased region" description="Acidic residues" evidence="1">
    <location>
        <begin position="47"/>
        <end position="56"/>
    </location>
</feature>
<protein>
    <submittedName>
        <fullName evidence="2">Uncharacterized protein</fullName>
    </submittedName>
</protein>
<evidence type="ECO:0000313" key="3">
    <source>
        <dbReference type="Proteomes" id="UP000813444"/>
    </source>
</evidence>
<comment type="caution">
    <text evidence="2">The sequence shown here is derived from an EMBL/GenBank/DDBJ whole genome shotgun (WGS) entry which is preliminary data.</text>
</comment>
<feature type="region of interest" description="Disordered" evidence="1">
    <location>
        <begin position="22"/>
        <end position="56"/>
    </location>
</feature>
<dbReference type="OrthoDB" id="5985073at2759"/>
<feature type="compositionally biased region" description="Basic and acidic residues" evidence="1">
    <location>
        <begin position="23"/>
        <end position="46"/>
    </location>
</feature>
<evidence type="ECO:0000313" key="2">
    <source>
        <dbReference type="EMBL" id="KAH7329674.1"/>
    </source>
</evidence>
<reference evidence="2" key="1">
    <citation type="journal article" date="2021" name="Nat. Commun.">
        <title>Genetic determinants of endophytism in the Arabidopsis root mycobiome.</title>
        <authorList>
            <person name="Mesny F."/>
            <person name="Miyauchi S."/>
            <person name="Thiergart T."/>
            <person name="Pickel B."/>
            <person name="Atanasova L."/>
            <person name="Karlsson M."/>
            <person name="Huettel B."/>
            <person name="Barry K.W."/>
            <person name="Haridas S."/>
            <person name="Chen C."/>
            <person name="Bauer D."/>
            <person name="Andreopoulos W."/>
            <person name="Pangilinan J."/>
            <person name="LaButti K."/>
            <person name="Riley R."/>
            <person name="Lipzen A."/>
            <person name="Clum A."/>
            <person name="Drula E."/>
            <person name="Henrissat B."/>
            <person name="Kohler A."/>
            <person name="Grigoriev I.V."/>
            <person name="Martin F.M."/>
            <person name="Hacquard S."/>
        </authorList>
    </citation>
    <scope>NUCLEOTIDE SEQUENCE</scope>
    <source>
        <strain evidence="2">MPI-CAGE-CH-0235</strain>
    </source>
</reference>
<sequence>MRRIRIEFHPLRPDGRWYFVGPRGEDPHDSEDGGFHISEDHYPREVETEEDGELDDEWEDDPCGGVEADYLPNLFRTKPCRERIEPLLAAFAKSLVRDNMPQLEDAELFAYLWWYPGESTGAGYGLEAYDYESRVHRWGVKYIHGAGSEGKDPVVQWQVGDWRPSEEVLSLFESLGRQEWLDLDFNNQRYLGDFHLTYGRTLWE</sequence>
<keyword evidence="3" id="KW-1185">Reference proteome</keyword>
<dbReference type="AlphaFoldDB" id="A0A8K0T3B6"/>